<sequence length="812" mass="89462">MLPVAEIYPQLQQALQSGNVILAAPPGAGKSTYLPLMLLQNNVFAGQKILMLQPRRLAARSIAGYLASQLGESLGKRIGYRVRGETKVSKDTQLEIVTEGILTRMLQSDPELSGVGLVIFDEFHERSLHADLGLAFTLEVQQGLRDDLRILVMSATLDAQQLHKLMPDAEVLSSEGRSYPVYELYVNDNSQRPVAAKIADVVNRALQEQSGNVLAFLPGSGEIRQCAQLLQECVSADIQIMPLYADLDRASQDGAIAPPAPGMRKVVLATNIAETSLTIDGIRVVVDSGLEKQAAFDPVRQMTRLSTVRISQASATQRAGRAGRLCEGVCYRMWPQEQQSRLVSHHLPQIASSDLVQPVMEALAWGTPLMQLPLLDKPPKPLLDVAHAQLALRGAMDDNDKLTSLGRELHKLGTEPAIGAMLLFAKTFSNAHLALACALATILENPAAFRRAGVSVSRCLQQLRQQPSGMAGRQYQQWLARFHLDADLHWPEQDCALLLAAANPQWVAKGRGFGRFVLACGAGAKLDEQDTLAHENLLVVAGLLDTGKADVLITLAEPLALASLQQHMPHLITDETVCQWQGEQIRSTRQTRLGKIVLNEQALNRPGPEQLAELWRERLHSLTAEALPLDDNARGLLQRMRLFASLGLDDTFPSMDDAVLMAQADQWLLPYLHDKTQWRDLAGLNWTELLMSRLSWQQQTAFQQALPDAFPIPTGRNAKLDYRANGQVYLSVRMQEMYGQATSPVLANGRIAVIVELLSPASRPLQTTADLAGFWQGSYREVQKEMKGRYPKHFWPDNPATAQATAKTKKNM</sequence>
<evidence type="ECO:0000256" key="4">
    <source>
        <dbReference type="ARBA" id="ARBA00022840"/>
    </source>
</evidence>
<dbReference type="InterPro" id="IPR014001">
    <property type="entry name" value="Helicase_ATP-bd"/>
</dbReference>
<dbReference type="EC" id="3.6.4.13" evidence="7"/>
<dbReference type="RefSeq" id="WP_377148691.1">
    <property type="nucleotide sequence ID" value="NZ_JBHSUS010000001.1"/>
</dbReference>
<keyword evidence="8" id="KW-1185">Reference proteome</keyword>
<feature type="domain" description="Helicase C-terminal" evidence="6">
    <location>
        <begin position="197"/>
        <end position="367"/>
    </location>
</feature>
<feature type="domain" description="Helicase ATP-binding" evidence="5">
    <location>
        <begin position="11"/>
        <end position="175"/>
    </location>
</feature>
<dbReference type="SMART" id="SM00490">
    <property type="entry name" value="HELICc"/>
    <property type="match status" value="1"/>
</dbReference>
<dbReference type="Gene3D" id="1.20.120.1080">
    <property type="match status" value="1"/>
</dbReference>
<dbReference type="PIRSF" id="PIRSF005496">
    <property type="entry name" value="ATP_hel_hrpB"/>
    <property type="match status" value="1"/>
</dbReference>
<evidence type="ECO:0000259" key="5">
    <source>
        <dbReference type="PROSITE" id="PS51192"/>
    </source>
</evidence>
<evidence type="ECO:0000256" key="3">
    <source>
        <dbReference type="ARBA" id="ARBA00022806"/>
    </source>
</evidence>
<dbReference type="GO" id="GO:0016787">
    <property type="term" value="F:hydrolase activity"/>
    <property type="evidence" value="ECO:0007669"/>
    <property type="project" value="UniProtKB-KW"/>
</dbReference>
<protein>
    <submittedName>
        <fullName evidence="7">ATP-dependent helicase HrpB</fullName>
        <ecNumber evidence="7">3.6.4.13</ecNumber>
    </submittedName>
</protein>
<dbReference type="NCBIfam" id="TIGR01970">
    <property type="entry name" value="DEAH_box_HrpB"/>
    <property type="match status" value="1"/>
</dbReference>
<dbReference type="EMBL" id="JBHSUS010000001">
    <property type="protein sequence ID" value="MFC6441127.1"/>
    <property type="molecule type" value="Genomic_DNA"/>
</dbReference>
<dbReference type="Gene3D" id="3.40.50.300">
    <property type="entry name" value="P-loop containing nucleotide triphosphate hydrolases"/>
    <property type="match status" value="2"/>
</dbReference>
<name>A0ABW1XLY1_9ALTE</name>
<gene>
    <name evidence="7" type="primary">hrpB</name>
    <name evidence="7" type="ORF">ACFP85_13325</name>
</gene>
<accession>A0ABW1XLY1</accession>
<keyword evidence="3 7" id="KW-0347">Helicase</keyword>
<dbReference type="InterPro" id="IPR049614">
    <property type="entry name" value="HrpB_DEXH"/>
</dbReference>
<keyword evidence="2 7" id="KW-0378">Hydrolase</keyword>
<dbReference type="PANTHER" id="PTHR43519:SF1">
    <property type="entry name" value="ATP-DEPENDENT RNA HELICASE HRPB"/>
    <property type="match status" value="1"/>
</dbReference>
<evidence type="ECO:0000256" key="2">
    <source>
        <dbReference type="ARBA" id="ARBA00022801"/>
    </source>
</evidence>
<dbReference type="InterPro" id="IPR011545">
    <property type="entry name" value="DEAD/DEAH_box_helicase_dom"/>
</dbReference>
<reference evidence="8" key="1">
    <citation type="journal article" date="2019" name="Int. J. Syst. Evol. Microbiol.">
        <title>The Global Catalogue of Microorganisms (GCM) 10K type strain sequencing project: providing services to taxonomists for standard genome sequencing and annotation.</title>
        <authorList>
            <consortium name="The Broad Institute Genomics Platform"/>
            <consortium name="The Broad Institute Genome Sequencing Center for Infectious Disease"/>
            <person name="Wu L."/>
            <person name="Ma J."/>
        </authorList>
    </citation>
    <scope>NUCLEOTIDE SEQUENCE [LARGE SCALE GENOMIC DNA]</scope>
    <source>
        <strain evidence="8">CGMCC 1.16031</strain>
    </source>
</reference>
<dbReference type="InterPro" id="IPR027417">
    <property type="entry name" value="P-loop_NTPase"/>
</dbReference>
<dbReference type="PROSITE" id="PS51194">
    <property type="entry name" value="HELICASE_CTER"/>
    <property type="match status" value="1"/>
</dbReference>
<proteinExistence type="predicted"/>
<organism evidence="7 8">
    <name type="scientific">Pseudobowmanella zhangzhouensis</name>
    <dbReference type="NCBI Taxonomy" id="1537679"/>
    <lineage>
        <taxon>Bacteria</taxon>
        <taxon>Pseudomonadati</taxon>
        <taxon>Pseudomonadota</taxon>
        <taxon>Gammaproteobacteria</taxon>
        <taxon>Alteromonadales</taxon>
        <taxon>Alteromonadaceae</taxon>
    </lineage>
</organism>
<dbReference type="PANTHER" id="PTHR43519">
    <property type="entry name" value="ATP-DEPENDENT RNA HELICASE HRPB"/>
    <property type="match status" value="1"/>
</dbReference>
<keyword evidence="4" id="KW-0067">ATP-binding</keyword>
<dbReference type="PROSITE" id="PS51192">
    <property type="entry name" value="HELICASE_ATP_BIND_1"/>
    <property type="match status" value="1"/>
</dbReference>
<dbReference type="Pfam" id="PF00270">
    <property type="entry name" value="DEAD"/>
    <property type="match status" value="1"/>
</dbReference>
<dbReference type="SMART" id="SM00847">
    <property type="entry name" value="HA2"/>
    <property type="match status" value="1"/>
</dbReference>
<dbReference type="InterPro" id="IPR007502">
    <property type="entry name" value="Helicase-assoc_dom"/>
</dbReference>
<evidence type="ECO:0000256" key="1">
    <source>
        <dbReference type="ARBA" id="ARBA00022741"/>
    </source>
</evidence>
<dbReference type="GO" id="GO:0003724">
    <property type="term" value="F:RNA helicase activity"/>
    <property type="evidence" value="ECO:0007669"/>
    <property type="project" value="UniProtKB-EC"/>
</dbReference>
<comment type="caution">
    <text evidence="7">The sequence shown here is derived from an EMBL/GenBank/DDBJ whole genome shotgun (WGS) entry which is preliminary data.</text>
</comment>
<evidence type="ECO:0000313" key="8">
    <source>
        <dbReference type="Proteomes" id="UP001596364"/>
    </source>
</evidence>
<evidence type="ECO:0000259" key="6">
    <source>
        <dbReference type="PROSITE" id="PS51194"/>
    </source>
</evidence>
<dbReference type="InterPro" id="IPR010225">
    <property type="entry name" value="HrpB"/>
</dbReference>
<dbReference type="SUPFAM" id="SSF52540">
    <property type="entry name" value="P-loop containing nucleoside triphosphate hydrolases"/>
    <property type="match status" value="1"/>
</dbReference>
<dbReference type="CDD" id="cd17990">
    <property type="entry name" value="DEXHc_HrpB"/>
    <property type="match status" value="1"/>
</dbReference>
<dbReference type="SMART" id="SM00487">
    <property type="entry name" value="DEXDc"/>
    <property type="match status" value="1"/>
</dbReference>
<dbReference type="CDD" id="cd18791">
    <property type="entry name" value="SF2_C_RHA"/>
    <property type="match status" value="1"/>
</dbReference>
<keyword evidence="1" id="KW-0547">Nucleotide-binding</keyword>
<dbReference type="InterPro" id="IPR001650">
    <property type="entry name" value="Helicase_C-like"/>
</dbReference>
<dbReference type="Proteomes" id="UP001596364">
    <property type="component" value="Unassembled WGS sequence"/>
</dbReference>
<dbReference type="Pfam" id="PF08482">
    <property type="entry name" value="HrpB_C"/>
    <property type="match status" value="1"/>
</dbReference>
<dbReference type="Pfam" id="PF00271">
    <property type="entry name" value="Helicase_C"/>
    <property type="match status" value="1"/>
</dbReference>
<evidence type="ECO:0000313" key="7">
    <source>
        <dbReference type="EMBL" id="MFC6441127.1"/>
    </source>
</evidence>
<dbReference type="InterPro" id="IPR013689">
    <property type="entry name" value="RNA_helicase_ATP-dep_HrpB_C"/>
</dbReference>